<reference evidence="2" key="2">
    <citation type="journal article" date="2015" name="Fish Shellfish Immunol.">
        <title>Early steps in the European eel (Anguilla anguilla)-Vibrio vulnificus interaction in the gills: Role of the RtxA13 toxin.</title>
        <authorList>
            <person name="Callol A."/>
            <person name="Pajuelo D."/>
            <person name="Ebbesson L."/>
            <person name="Teles M."/>
            <person name="MacKenzie S."/>
            <person name="Amaro C."/>
        </authorList>
    </citation>
    <scope>NUCLEOTIDE SEQUENCE</scope>
</reference>
<sequence>MIVKSIYTQTILLYIVLLILLSLPLRNCSLLLMPFS</sequence>
<keyword evidence="1" id="KW-0472">Membrane</keyword>
<organism evidence="2">
    <name type="scientific">Anguilla anguilla</name>
    <name type="common">European freshwater eel</name>
    <name type="synonym">Muraena anguilla</name>
    <dbReference type="NCBI Taxonomy" id="7936"/>
    <lineage>
        <taxon>Eukaryota</taxon>
        <taxon>Metazoa</taxon>
        <taxon>Chordata</taxon>
        <taxon>Craniata</taxon>
        <taxon>Vertebrata</taxon>
        <taxon>Euteleostomi</taxon>
        <taxon>Actinopterygii</taxon>
        <taxon>Neopterygii</taxon>
        <taxon>Teleostei</taxon>
        <taxon>Anguilliformes</taxon>
        <taxon>Anguillidae</taxon>
        <taxon>Anguilla</taxon>
    </lineage>
</organism>
<keyword evidence="1" id="KW-0812">Transmembrane</keyword>
<protein>
    <submittedName>
        <fullName evidence="2">Uncharacterized protein</fullName>
    </submittedName>
</protein>
<reference evidence="2" key="1">
    <citation type="submission" date="2014-11" db="EMBL/GenBank/DDBJ databases">
        <authorList>
            <person name="Amaro Gonzalez C."/>
        </authorList>
    </citation>
    <scope>NUCLEOTIDE SEQUENCE</scope>
</reference>
<evidence type="ECO:0000256" key="1">
    <source>
        <dbReference type="SAM" id="Phobius"/>
    </source>
</evidence>
<dbReference type="EMBL" id="GBXM01042635">
    <property type="protein sequence ID" value="JAH65942.1"/>
    <property type="molecule type" value="Transcribed_RNA"/>
</dbReference>
<dbReference type="AlphaFoldDB" id="A0A0E9UJJ7"/>
<accession>A0A0E9UJJ7</accession>
<evidence type="ECO:0000313" key="2">
    <source>
        <dbReference type="EMBL" id="JAH65942.1"/>
    </source>
</evidence>
<proteinExistence type="predicted"/>
<keyword evidence="1" id="KW-1133">Transmembrane helix</keyword>
<name>A0A0E9UJJ7_ANGAN</name>
<feature type="transmembrane region" description="Helical" evidence="1">
    <location>
        <begin position="6"/>
        <end position="25"/>
    </location>
</feature>